<reference evidence="4" key="1">
    <citation type="submission" date="2016-11" db="UniProtKB">
        <authorList>
            <consortium name="WormBaseParasite"/>
        </authorList>
    </citation>
    <scope>IDENTIFICATION</scope>
</reference>
<dbReference type="WBParaSite" id="L893_g343.t1">
    <property type="protein sequence ID" value="L893_g343.t1"/>
    <property type="gene ID" value="L893_g343"/>
</dbReference>
<protein>
    <submittedName>
        <fullName evidence="4">ABC transmembrane type-1 domain-containing protein</fullName>
    </submittedName>
</protein>
<dbReference type="Proteomes" id="UP000095287">
    <property type="component" value="Unplaced"/>
</dbReference>
<evidence type="ECO:0000313" key="4">
    <source>
        <dbReference type="WBParaSite" id="L893_g343.t1"/>
    </source>
</evidence>
<feature type="transmembrane region" description="Helical" evidence="2">
    <location>
        <begin position="30"/>
        <end position="57"/>
    </location>
</feature>
<feature type="transmembrane region" description="Helical" evidence="2">
    <location>
        <begin position="77"/>
        <end position="95"/>
    </location>
</feature>
<accession>A0A1I8A9W9</accession>
<proteinExistence type="predicted"/>
<evidence type="ECO:0000256" key="2">
    <source>
        <dbReference type="SAM" id="Phobius"/>
    </source>
</evidence>
<keyword evidence="3" id="KW-1185">Reference proteome</keyword>
<feature type="region of interest" description="Disordered" evidence="1">
    <location>
        <begin position="228"/>
        <end position="253"/>
    </location>
</feature>
<keyword evidence="2" id="KW-0472">Membrane</keyword>
<dbReference type="AlphaFoldDB" id="A0A1I8A9W9"/>
<keyword evidence="2" id="KW-1133">Transmembrane helix</keyword>
<feature type="transmembrane region" description="Helical" evidence="2">
    <location>
        <begin position="185"/>
        <end position="206"/>
    </location>
</feature>
<name>A0A1I8A9W9_9BILA</name>
<evidence type="ECO:0000313" key="3">
    <source>
        <dbReference type="Proteomes" id="UP000095287"/>
    </source>
</evidence>
<keyword evidence="2" id="KW-0812">Transmembrane</keyword>
<sequence>MKALRLTDKYLAHLGEPHFPISKRNLNISLFFAFLFFLFLNTTLCLLTTIWFVTLVGLFVNVKFLTRRYLESYTTPYFASFLAFAVVSVFLGQLVKVYGEIAVKRTVLIELGPPHACSSGFLRFLLGESRCVDYHNELSKSLLWELNPFNIAVFSARDLSLSIGDAVGTVVGRTISVFIQELPYVLLVPIIACLCTCCCTTLLLLFGYTGRFTILKGIFEFSFSPAVKKRKPRDGNRRSPGSNAMKMQETKQRGVKVIKELYQKRSS</sequence>
<organism evidence="3 4">
    <name type="scientific">Steinernema glaseri</name>
    <dbReference type="NCBI Taxonomy" id="37863"/>
    <lineage>
        <taxon>Eukaryota</taxon>
        <taxon>Metazoa</taxon>
        <taxon>Ecdysozoa</taxon>
        <taxon>Nematoda</taxon>
        <taxon>Chromadorea</taxon>
        <taxon>Rhabditida</taxon>
        <taxon>Tylenchina</taxon>
        <taxon>Panagrolaimomorpha</taxon>
        <taxon>Strongyloidoidea</taxon>
        <taxon>Steinernematidae</taxon>
        <taxon>Steinernema</taxon>
    </lineage>
</organism>
<evidence type="ECO:0000256" key="1">
    <source>
        <dbReference type="SAM" id="MobiDB-lite"/>
    </source>
</evidence>